<proteinExistence type="predicted"/>
<dbReference type="EMBL" id="JBEWLZ010000001">
    <property type="protein sequence ID" value="MET1488344.1"/>
    <property type="molecule type" value="Genomic_DNA"/>
</dbReference>
<sequence length="115" mass="12843">MEIRNYHDMPVVEKSIHDGQGLARSCKLFGAEDFASGLRYVAFTELPPGTSIGEHGHKDDREEIYVVQYGCGLIRIDGEERRAKQGDVILTRAGSTHMLLNDGDETMGVFVFWAL</sequence>
<dbReference type="Proteomes" id="UP001548590">
    <property type="component" value="Unassembled WGS sequence"/>
</dbReference>
<evidence type="ECO:0000256" key="1">
    <source>
        <dbReference type="ARBA" id="ARBA00022723"/>
    </source>
</evidence>
<reference evidence="3 4" key="1">
    <citation type="submission" date="2024-07" db="EMBL/GenBank/DDBJ databases">
        <title>Uliginosibacterium paludis KCTC:42655.</title>
        <authorList>
            <person name="Kim M.K."/>
        </authorList>
    </citation>
    <scope>NUCLEOTIDE SEQUENCE [LARGE SCALE GENOMIC DNA]</scope>
    <source>
        <strain evidence="3 4">KCTC 42655</strain>
    </source>
</reference>
<accession>A0ABV2CKB9</accession>
<dbReference type="PANTHER" id="PTHR35848">
    <property type="entry name" value="OXALATE-BINDING PROTEIN"/>
    <property type="match status" value="1"/>
</dbReference>
<dbReference type="InterPro" id="IPR011051">
    <property type="entry name" value="RmlC_Cupin_sf"/>
</dbReference>
<evidence type="ECO:0000313" key="4">
    <source>
        <dbReference type="Proteomes" id="UP001548590"/>
    </source>
</evidence>
<keyword evidence="1" id="KW-0479">Metal-binding</keyword>
<dbReference type="InterPro" id="IPR013096">
    <property type="entry name" value="Cupin_2"/>
</dbReference>
<evidence type="ECO:0000313" key="3">
    <source>
        <dbReference type="EMBL" id="MET1488344.1"/>
    </source>
</evidence>
<dbReference type="RefSeq" id="WP_345926381.1">
    <property type="nucleotide sequence ID" value="NZ_JBDIVF010000003.1"/>
</dbReference>
<organism evidence="3 4">
    <name type="scientific">Uliginosibacterium paludis</name>
    <dbReference type="NCBI Taxonomy" id="1615952"/>
    <lineage>
        <taxon>Bacteria</taxon>
        <taxon>Pseudomonadati</taxon>
        <taxon>Pseudomonadota</taxon>
        <taxon>Betaproteobacteria</taxon>
        <taxon>Rhodocyclales</taxon>
        <taxon>Zoogloeaceae</taxon>
        <taxon>Uliginosibacterium</taxon>
    </lineage>
</organism>
<keyword evidence="4" id="KW-1185">Reference proteome</keyword>
<dbReference type="InterPro" id="IPR051610">
    <property type="entry name" value="GPI/OXD"/>
</dbReference>
<dbReference type="InterPro" id="IPR014710">
    <property type="entry name" value="RmlC-like_jellyroll"/>
</dbReference>
<name>A0ABV2CKB9_9RHOO</name>
<feature type="domain" description="Cupin type-2" evidence="2">
    <location>
        <begin position="43"/>
        <end position="111"/>
    </location>
</feature>
<comment type="caution">
    <text evidence="3">The sequence shown here is derived from an EMBL/GenBank/DDBJ whole genome shotgun (WGS) entry which is preliminary data.</text>
</comment>
<evidence type="ECO:0000259" key="2">
    <source>
        <dbReference type="Pfam" id="PF07883"/>
    </source>
</evidence>
<dbReference type="Gene3D" id="2.60.120.10">
    <property type="entry name" value="Jelly Rolls"/>
    <property type="match status" value="1"/>
</dbReference>
<dbReference type="SUPFAM" id="SSF51182">
    <property type="entry name" value="RmlC-like cupins"/>
    <property type="match status" value="1"/>
</dbReference>
<dbReference type="Pfam" id="PF07883">
    <property type="entry name" value="Cupin_2"/>
    <property type="match status" value="1"/>
</dbReference>
<protein>
    <submittedName>
        <fullName evidence="3">Cupin domain-containing protein</fullName>
    </submittedName>
</protein>
<dbReference type="PANTHER" id="PTHR35848:SF6">
    <property type="entry name" value="CUPIN TYPE-2 DOMAIN-CONTAINING PROTEIN"/>
    <property type="match status" value="1"/>
</dbReference>
<gene>
    <name evidence="3" type="ORF">ABVT11_00795</name>
</gene>